<reference evidence="13 14" key="1">
    <citation type="journal article" date="2018" name="J. Microbiol.">
        <title>Baekduia soli gen. nov., sp. nov., a novel bacterium isolated from the soil of Baekdu Mountain and proposal of a novel family name, Baekduiaceae fam. nov.</title>
        <authorList>
            <person name="An D.S."/>
            <person name="Siddiqi M.Z."/>
            <person name="Kim K.H."/>
            <person name="Yu H.S."/>
            <person name="Im W.T."/>
        </authorList>
    </citation>
    <scope>NUCLEOTIDE SEQUENCE [LARGE SCALE GENOMIC DNA]</scope>
    <source>
        <strain evidence="13 14">BR7-21</strain>
    </source>
</reference>
<dbReference type="Gene3D" id="1.10.3470.10">
    <property type="entry name" value="ABC transporter involved in vitamin B12 uptake, BtuC"/>
    <property type="match status" value="1"/>
</dbReference>
<comment type="similarity">
    <text evidence="3 11">Belongs to the ABC-3 integral membrane protein family.</text>
</comment>
<evidence type="ECO:0000256" key="3">
    <source>
        <dbReference type="ARBA" id="ARBA00008034"/>
    </source>
</evidence>
<organism evidence="13 14">
    <name type="scientific">Baekduia soli</name>
    <dbReference type="NCBI Taxonomy" id="496014"/>
    <lineage>
        <taxon>Bacteria</taxon>
        <taxon>Bacillati</taxon>
        <taxon>Actinomycetota</taxon>
        <taxon>Thermoleophilia</taxon>
        <taxon>Solirubrobacterales</taxon>
        <taxon>Baekduiaceae</taxon>
        <taxon>Baekduia</taxon>
    </lineage>
</organism>
<comment type="similarity">
    <text evidence="10">Belongs to the bacterial solute-binding protein 9 family.</text>
</comment>
<evidence type="ECO:0000256" key="5">
    <source>
        <dbReference type="ARBA" id="ARBA00022692"/>
    </source>
</evidence>
<accession>A0A5B8U8C4</accession>
<evidence type="ECO:0000256" key="9">
    <source>
        <dbReference type="ARBA" id="ARBA00023136"/>
    </source>
</evidence>
<keyword evidence="9 12" id="KW-0472">Membrane</keyword>
<evidence type="ECO:0000256" key="8">
    <source>
        <dbReference type="ARBA" id="ARBA00022989"/>
    </source>
</evidence>
<dbReference type="GO" id="GO:0030001">
    <property type="term" value="P:metal ion transport"/>
    <property type="evidence" value="ECO:0007669"/>
    <property type="project" value="InterPro"/>
</dbReference>
<comment type="subcellular location">
    <subcellularLocation>
        <location evidence="2">Cell envelope</location>
    </subcellularLocation>
    <subcellularLocation>
        <location evidence="11">Cell membrane</location>
        <topology evidence="11">Multi-pass membrane protein</topology>
    </subcellularLocation>
    <subcellularLocation>
        <location evidence="1">Membrane</location>
        <topology evidence="1">Multi-pass membrane protein</topology>
    </subcellularLocation>
</comment>
<evidence type="ECO:0000256" key="2">
    <source>
        <dbReference type="ARBA" id="ARBA00004196"/>
    </source>
</evidence>
<dbReference type="KEGG" id="bsol:FSW04_18495"/>
<evidence type="ECO:0000256" key="4">
    <source>
        <dbReference type="ARBA" id="ARBA00022448"/>
    </source>
</evidence>
<evidence type="ECO:0000256" key="7">
    <source>
        <dbReference type="ARBA" id="ARBA00022729"/>
    </source>
</evidence>
<feature type="transmembrane region" description="Helical" evidence="12">
    <location>
        <begin position="171"/>
        <end position="191"/>
    </location>
</feature>
<dbReference type="PANTHER" id="PTHR42953">
    <property type="entry name" value="HIGH-AFFINITY ZINC UPTAKE SYSTEM PROTEIN ZNUA-RELATED"/>
    <property type="match status" value="1"/>
</dbReference>
<keyword evidence="7" id="KW-0732">Signal</keyword>
<sequence>MAFGVAALAGRRTDTYDSATALVLVGALALGVILASDVFHSQGSVERLLFGSLLVIGGTDEVVAAVSGVAVLVASALLGRRWLASGFDRSGARALGARSPVPDVVLLVLVAGAAVAALDAIGALLATALLVVPAATTRLFVDRLGRWQLATVALVLLEGLGGLWLSVEVNAPPGATIAVVGGAVFALAALARAGLTRRRAITLAAAALLALAAGGCGDSGGGDPAADGRIAVVATTTQLGDLVREVGGPAVSVTQILQPNSDPHTYEPRPKDVQRTARAALVLTSGDGLDAWMGEVVKDAGSDAAALDAGEGRPIALPGKTSGPEASRFDPHWWHDPRNMIFAARRVHDALVRIEPAARPELDRSTDAYVARLRGLDRGIARCMARVPAAERRLVTDHDAFAYFANRYGITVVGAVIPSQTTQAQPSAGDLAALSATIARAHVRAVFPEASLSTKLARAIARQTGARADLSLYGDTLGPAGSAGATYIGMEQADADAMVRGFTGDAQRCRPGAGA</sequence>
<evidence type="ECO:0000256" key="6">
    <source>
        <dbReference type="ARBA" id="ARBA00022723"/>
    </source>
</evidence>
<dbReference type="InterPro" id="IPR006129">
    <property type="entry name" value="AdhesinB"/>
</dbReference>
<keyword evidence="14" id="KW-1185">Reference proteome</keyword>
<dbReference type="InterPro" id="IPR006128">
    <property type="entry name" value="Lipoprotein_PsaA-like"/>
</dbReference>
<evidence type="ECO:0008006" key="15">
    <source>
        <dbReference type="Google" id="ProtNLM"/>
    </source>
</evidence>
<dbReference type="InterPro" id="IPR050492">
    <property type="entry name" value="Bact_metal-bind_prot9"/>
</dbReference>
<dbReference type="SUPFAM" id="SSF81345">
    <property type="entry name" value="ABC transporter involved in vitamin B12 uptake, BtuC"/>
    <property type="match status" value="1"/>
</dbReference>
<evidence type="ECO:0000313" key="13">
    <source>
        <dbReference type="EMBL" id="QEC49363.1"/>
    </source>
</evidence>
<dbReference type="GO" id="GO:0055085">
    <property type="term" value="P:transmembrane transport"/>
    <property type="evidence" value="ECO:0007669"/>
    <property type="project" value="InterPro"/>
</dbReference>
<keyword evidence="5 11" id="KW-0812">Transmembrane</keyword>
<dbReference type="PANTHER" id="PTHR42953:SF1">
    <property type="entry name" value="METAL-BINDING PROTEIN HI_0362-RELATED"/>
    <property type="match status" value="1"/>
</dbReference>
<feature type="transmembrane region" description="Helical" evidence="12">
    <location>
        <begin position="144"/>
        <end position="165"/>
    </location>
</feature>
<feature type="transmembrane region" description="Helical" evidence="12">
    <location>
        <begin position="104"/>
        <end position="132"/>
    </location>
</feature>
<dbReference type="InterPro" id="IPR006127">
    <property type="entry name" value="ZnuA-like"/>
</dbReference>
<evidence type="ECO:0000256" key="11">
    <source>
        <dbReference type="RuleBase" id="RU003943"/>
    </source>
</evidence>
<dbReference type="GO" id="GO:0030313">
    <property type="term" value="C:cell envelope"/>
    <property type="evidence" value="ECO:0007669"/>
    <property type="project" value="UniProtKB-SubCell"/>
</dbReference>
<dbReference type="SUPFAM" id="SSF53807">
    <property type="entry name" value="Helical backbone' metal receptor"/>
    <property type="match status" value="1"/>
</dbReference>
<feature type="transmembrane region" description="Helical" evidence="12">
    <location>
        <begin position="18"/>
        <end position="36"/>
    </location>
</feature>
<feature type="transmembrane region" description="Helical" evidence="12">
    <location>
        <begin position="48"/>
        <end position="78"/>
    </location>
</feature>
<dbReference type="GO" id="GO:0007155">
    <property type="term" value="P:cell adhesion"/>
    <property type="evidence" value="ECO:0007669"/>
    <property type="project" value="InterPro"/>
</dbReference>
<dbReference type="Proteomes" id="UP000321805">
    <property type="component" value="Chromosome"/>
</dbReference>
<dbReference type="Pfam" id="PF00950">
    <property type="entry name" value="ABC-3"/>
    <property type="match status" value="1"/>
</dbReference>
<dbReference type="AlphaFoldDB" id="A0A5B8U8C4"/>
<dbReference type="Gene3D" id="3.40.50.1980">
    <property type="entry name" value="Nitrogenase molybdenum iron protein domain"/>
    <property type="match status" value="2"/>
</dbReference>
<evidence type="ECO:0000256" key="1">
    <source>
        <dbReference type="ARBA" id="ARBA00004141"/>
    </source>
</evidence>
<dbReference type="Pfam" id="PF01297">
    <property type="entry name" value="ZnuA"/>
    <property type="match status" value="1"/>
</dbReference>
<keyword evidence="4 10" id="KW-0813">Transport</keyword>
<dbReference type="PRINTS" id="PR00690">
    <property type="entry name" value="ADHESNFAMILY"/>
</dbReference>
<keyword evidence="8 12" id="KW-1133">Transmembrane helix</keyword>
<gene>
    <name evidence="13" type="ORF">FSW04_18495</name>
</gene>
<dbReference type="GO" id="GO:0046872">
    <property type="term" value="F:metal ion binding"/>
    <property type="evidence" value="ECO:0007669"/>
    <property type="project" value="UniProtKB-KW"/>
</dbReference>
<keyword evidence="6" id="KW-0479">Metal-binding</keyword>
<evidence type="ECO:0000313" key="14">
    <source>
        <dbReference type="Proteomes" id="UP000321805"/>
    </source>
</evidence>
<proteinExistence type="inferred from homology"/>
<dbReference type="OrthoDB" id="9810636at2"/>
<dbReference type="InterPro" id="IPR001626">
    <property type="entry name" value="ABC_TroCD"/>
</dbReference>
<dbReference type="PRINTS" id="PR00691">
    <property type="entry name" value="ADHESINB"/>
</dbReference>
<dbReference type="EMBL" id="CP042430">
    <property type="protein sequence ID" value="QEC49363.1"/>
    <property type="molecule type" value="Genomic_DNA"/>
</dbReference>
<protein>
    <recommendedName>
        <fullName evidence="15">Zinc ABC transporter substrate-binding protein</fullName>
    </recommendedName>
</protein>
<dbReference type="GO" id="GO:0043190">
    <property type="term" value="C:ATP-binding cassette (ABC) transporter complex"/>
    <property type="evidence" value="ECO:0007669"/>
    <property type="project" value="InterPro"/>
</dbReference>
<name>A0A5B8U8C4_9ACTN</name>
<dbReference type="InterPro" id="IPR037294">
    <property type="entry name" value="ABC_BtuC-like"/>
</dbReference>
<evidence type="ECO:0000256" key="10">
    <source>
        <dbReference type="RuleBase" id="RU003512"/>
    </source>
</evidence>
<evidence type="ECO:0000256" key="12">
    <source>
        <dbReference type="SAM" id="Phobius"/>
    </source>
</evidence>